<dbReference type="InterPro" id="IPR006016">
    <property type="entry name" value="UspA"/>
</dbReference>
<dbReference type="AlphaFoldDB" id="A0ABD5M577"/>
<dbReference type="SUPFAM" id="SSF52402">
    <property type="entry name" value="Adenine nucleotide alpha hydrolases-like"/>
    <property type="match status" value="1"/>
</dbReference>
<dbReference type="EMBL" id="JBEDNY010000003">
    <property type="protein sequence ID" value="MEZ3164198.1"/>
    <property type="molecule type" value="Genomic_DNA"/>
</dbReference>
<evidence type="ECO:0000313" key="5">
    <source>
        <dbReference type="Proteomes" id="UP001567572"/>
    </source>
</evidence>
<dbReference type="InterPro" id="IPR014729">
    <property type="entry name" value="Rossmann-like_a/b/a_fold"/>
</dbReference>
<dbReference type="CDD" id="cd00293">
    <property type="entry name" value="USP-like"/>
    <property type="match status" value="1"/>
</dbReference>
<dbReference type="InterPro" id="IPR006015">
    <property type="entry name" value="Universal_stress_UspA"/>
</dbReference>
<dbReference type="PRINTS" id="PR01438">
    <property type="entry name" value="UNVRSLSTRESS"/>
</dbReference>
<evidence type="ECO:0000259" key="3">
    <source>
        <dbReference type="Pfam" id="PF00582"/>
    </source>
</evidence>
<sequence length="140" mass="15073">MYDTILFPTDGSEATIGAAEHAFSHAERYDASIHVLSIVEVAGGLGTAGRERAALNERRDERASAAERIVSETEPEGVETTIAVEFGSPARVITEYVDRNAIDLVVMSTKGRSGAERIVFGSITDEVVRRADAPVLAVRR</sequence>
<dbReference type="RefSeq" id="WP_371162279.1">
    <property type="nucleotide sequence ID" value="NZ_JBEDNX010000005.1"/>
</dbReference>
<comment type="caution">
    <text evidence="4">The sequence shown here is derived from an EMBL/GenBank/DDBJ whole genome shotgun (WGS) entry which is preliminary data.</text>
</comment>
<feature type="compositionally biased region" description="Basic and acidic residues" evidence="2">
    <location>
        <begin position="55"/>
        <end position="71"/>
    </location>
</feature>
<dbReference type="PANTHER" id="PTHR46268:SF6">
    <property type="entry name" value="UNIVERSAL STRESS PROTEIN UP12"/>
    <property type="match status" value="1"/>
</dbReference>
<evidence type="ECO:0000313" key="4">
    <source>
        <dbReference type="EMBL" id="MEZ3164198.1"/>
    </source>
</evidence>
<organism evidence="4 5">
    <name type="scientific">Halorubrum miltondacostae</name>
    <dbReference type="NCBI Taxonomy" id="3076378"/>
    <lineage>
        <taxon>Archaea</taxon>
        <taxon>Methanobacteriati</taxon>
        <taxon>Methanobacteriota</taxon>
        <taxon>Stenosarchaea group</taxon>
        <taxon>Halobacteria</taxon>
        <taxon>Halobacteriales</taxon>
        <taxon>Haloferacaceae</taxon>
        <taxon>Halorubrum</taxon>
    </lineage>
</organism>
<protein>
    <submittedName>
        <fullName evidence="4">Universal stress protein</fullName>
    </submittedName>
</protein>
<dbReference type="Gene3D" id="3.40.50.620">
    <property type="entry name" value="HUPs"/>
    <property type="match status" value="1"/>
</dbReference>
<accession>A0ABD5M577</accession>
<gene>
    <name evidence="4" type="ORF">ABNG04_10000</name>
</gene>
<dbReference type="Pfam" id="PF00582">
    <property type="entry name" value="Usp"/>
    <property type="match status" value="1"/>
</dbReference>
<comment type="similarity">
    <text evidence="1">Belongs to the universal stress protein A family.</text>
</comment>
<feature type="domain" description="UspA" evidence="3">
    <location>
        <begin position="1"/>
        <end position="139"/>
    </location>
</feature>
<name>A0ABD5M577_9EURY</name>
<evidence type="ECO:0000256" key="1">
    <source>
        <dbReference type="ARBA" id="ARBA00008791"/>
    </source>
</evidence>
<dbReference type="PANTHER" id="PTHR46268">
    <property type="entry name" value="STRESS RESPONSE PROTEIN NHAX"/>
    <property type="match status" value="1"/>
</dbReference>
<feature type="region of interest" description="Disordered" evidence="2">
    <location>
        <begin position="55"/>
        <end position="74"/>
    </location>
</feature>
<reference evidence="4 5" key="1">
    <citation type="submission" date="2024-06" db="EMBL/GenBank/DDBJ databases">
        <title>Halorubrum miltondacostae sp. nov., a potential PHA producer isolated from an inland solar saltern in Rio Maior, Portugal.</title>
        <authorList>
            <person name="Albuquerque L."/>
            <person name="Viver T."/>
            <person name="Barroso C."/>
            <person name="Claudino R."/>
            <person name="Galvan M."/>
            <person name="Simoes G."/>
            <person name="Lobo Da Cunha A."/>
            <person name="Egas C."/>
        </authorList>
    </citation>
    <scope>NUCLEOTIDE SEQUENCE [LARGE SCALE GENOMIC DNA]</scope>
    <source>
        <strain evidence="4 5">RMP-11</strain>
    </source>
</reference>
<keyword evidence="5" id="KW-1185">Reference proteome</keyword>
<proteinExistence type="inferred from homology"/>
<evidence type="ECO:0000256" key="2">
    <source>
        <dbReference type="SAM" id="MobiDB-lite"/>
    </source>
</evidence>
<dbReference type="Proteomes" id="UP001567572">
    <property type="component" value="Unassembled WGS sequence"/>
</dbReference>